<dbReference type="AlphaFoldDB" id="A0A7I8KPY5"/>
<dbReference type="EMBL" id="LR746270">
    <property type="protein sequence ID" value="CAA7399860.1"/>
    <property type="molecule type" value="Genomic_DNA"/>
</dbReference>
<dbReference type="EMBL" id="LR743594">
    <property type="protein sequence ID" value="CAA2623879.1"/>
    <property type="molecule type" value="Genomic_DNA"/>
</dbReference>
<feature type="region of interest" description="Disordered" evidence="1">
    <location>
        <begin position="233"/>
        <end position="262"/>
    </location>
</feature>
<accession>A0A7I8KPY5</accession>
<proteinExistence type="predicted"/>
<dbReference type="Proteomes" id="UP000663760">
    <property type="component" value="Chromosome 7"/>
</dbReference>
<keyword evidence="4" id="KW-1185">Reference proteome</keyword>
<gene>
    <name evidence="2" type="ORF">SI7747_07009783</name>
    <name evidence="3" type="ORF">SI8410_07010530</name>
</gene>
<reference evidence="3" key="1">
    <citation type="submission" date="2020-02" db="EMBL/GenBank/DDBJ databases">
        <authorList>
            <person name="Scholz U."/>
            <person name="Mascher M."/>
            <person name="Fiebig A."/>
        </authorList>
    </citation>
    <scope>NUCLEOTIDE SEQUENCE</scope>
</reference>
<protein>
    <submittedName>
        <fullName evidence="3">Uncharacterized protein</fullName>
    </submittedName>
</protein>
<organism evidence="3 4">
    <name type="scientific">Spirodela intermedia</name>
    <name type="common">Intermediate duckweed</name>
    <dbReference type="NCBI Taxonomy" id="51605"/>
    <lineage>
        <taxon>Eukaryota</taxon>
        <taxon>Viridiplantae</taxon>
        <taxon>Streptophyta</taxon>
        <taxon>Embryophyta</taxon>
        <taxon>Tracheophyta</taxon>
        <taxon>Spermatophyta</taxon>
        <taxon>Magnoliopsida</taxon>
        <taxon>Liliopsida</taxon>
        <taxon>Araceae</taxon>
        <taxon>Lemnoideae</taxon>
        <taxon>Spirodela</taxon>
    </lineage>
</organism>
<feature type="region of interest" description="Disordered" evidence="1">
    <location>
        <begin position="389"/>
        <end position="414"/>
    </location>
</feature>
<sequence>MVPAGALEPKWSMPTALPLLPTYLCYPSVASASTLTLAVTTPGRTLSLYSSVCSSNSSQLTSDTTRTFFPPSSAPPLPWWRSPAPSREHGGPLPVEDGHFVGAGSLGAVRRAEHQDVGHRPEAHQMLDRLVRRSVLPSPMESWGGDPHGRAHVVGEDKERGAVGDEPRAVEADTIANGAHPVLPHPEPDVPLLRRCHVGGREVGAAAEEPWQHLRQGDETLLRQVPRRIANALGVPQKETEEIPVPKDYSSSPGGPSPIHGATPADYPLQGLRLLLVLVLVLRELGVPLGLQGGAFGDMTAPVVPLDVLGHVEGLVGPPKILPGRVNFLRSESASMDGVGVGLVRADLVVASVAVLDPDGVPAEGLEAGADVLGEGNLRVAVNRDGLARDREREKAREGGREGRRRERERERESTCNGLRFHRRAC</sequence>
<name>A0A7I8KPY5_SPIIN</name>
<evidence type="ECO:0000256" key="1">
    <source>
        <dbReference type="SAM" id="MobiDB-lite"/>
    </source>
</evidence>
<evidence type="ECO:0000313" key="4">
    <source>
        <dbReference type="Proteomes" id="UP000663760"/>
    </source>
</evidence>
<evidence type="ECO:0000313" key="3">
    <source>
        <dbReference type="EMBL" id="CAA7399860.1"/>
    </source>
</evidence>
<evidence type="ECO:0000313" key="2">
    <source>
        <dbReference type="EMBL" id="CAA2623879.1"/>
    </source>
</evidence>